<dbReference type="SUPFAM" id="SSF81767">
    <property type="entry name" value="Pre-protein crosslinking domain of SecA"/>
    <property type="match status" value="1"/>
</dbReference>
<evidence type="ECO:0000256" key="8">
    <source>
        <dbReference type="ARBA" id="ARBA00022967"/>
    </source>
</evidence>
<comment type="function">
    <text evidence="11">Part of the Sec protein translocase complex. Interacts with the SecYEG preprotein conducting channel. Has a central role in coupling the hydrolysis of ATP to the transfer of proteins into and across the cell membrane, serving both as a receptor for the preprotein-SecB complex and as an ATP-driven molecular motor driving the stepwise translocation of polypeptide chains across the membrane.</text>
</comment>
<dbReference type="Gene3D" id="3.90.1440.10">
    <property type="entry name" value="SecA, preprotein cross-linking domain"/>
    <property type="match status" value="1"/>
</dbReference>
<keyword evidence="3 11" id="KW-0963">Cytoplasm</keyword>
<dbReference type="GO" id="GO:0006605">
    <property type="term" value="P:protein targeting"/>
    <property type="evidence" value="ECO:0007669"/>
    <property type="project" value="UniProtKB-UniRule"/>
</dbReference>
<dbReference type="PROSITE" id="PS51194">
    <property type="entry name" value="HELICASE_CTER"/>
    <property type="match status" value="1"/>
</dbReference>
<protein>
    <recommendedName>
        <fullName evidence="11">Protein translocase subunit SecA</fullName>
        <ecNumber evidence="11">7.4.2.8</ecNumber>
    </recommendedName>
</protein>
<dbReference type="EC" id="7.4.2.8" evidence="11"/>
<dbReference type="PROSITE" id="PS01312">
    <property type="entry name" value="SECA"/>
    <property type="match status" value="1"/>
</dbReference>
<dbReference type="SMART" id="SM00957">
    <property type="entry name" value="SecA_DEAD"/>
    <property type="match status" value="1"/>
</dbReference>
<dbReference type="Proteomes" id="UP000787472">
    <property type="component" value="Unassembled WGS sequence"/>
</dbReference>
<keyword evidence="10 11" id="KW-0472">Membrane</keyword>
<feature type="binding site" evidence="11">
    <location>
        <position position="121"/>
    </location>
    <ligand>
        <name>ATP</name>
        <dbReference type="ChEBI" id="CHEBI:30616"/>
    </ligand>
</feature>
<dbReference type="GO" id="GO:0005524">
    <property type="term" value="F:ATP binding"/>
    <property type="evidence" value="ECO:0007669"/>
    <property type="project" value="UniProtKB-UniRule"/>
</dbReference>
<name>A0A9E5T1S9_9GAMM</name>
<comment type="similarity">
    <text evidence="11">Belongs to the SecA family.</text>
</comment>
<dbReference type="Pfam" id="PF21090">
    <property type="entry name" value="P-loop_SecA"/>
    <property type="match status" value="1"/>
</dbReference>
<dbReference type="GO" id="GO:0031522">
    <property type="term" value="C:cell envelope Sec protein transport complex"/>
    <property type="evidence" value="ECO:0007669"/>
    <property type="project" value="TreeGrafter"/>
</dbReference>
<keyword evidence="2 11" id="KW-1003">Cell membrane</keyword>
<dbReference type="GO" id="GO:0008564">
    <property type="term" value="F:protein-exporting ATPase activity"/>
    <property type="evidence" value="ECO:0007669"/>
    <property type="project" value="UniProtKB-EC"/>
</dbReference>
<evidence type="ECO:0000256" key="9">
    <source>
        <dbReference type="ARBA" id="ARBA00023010"/>
    </source>
</evidence>
<evidence type="ECO:0000259" key="12">
    <source>
        <dbReference type="PROSITE" id="PS51192"/>
    </source>
</evidence>
<evidence type="ECO:0000259" key="14">
    <source>
        <dbReference type="PROSITE" id="PS51196"/>
    </source>
</evidence>
<accession>A0A9E5T1S9</accession>
<proteinExistence type="inferred from homology"/>
<dbReference type="InterPro" id="IPR014001">
    <property type="entry name" value="Helicase_ATP-bd"/>
</dbReference>
<keyword evidence="6 11" id="KW-0067">ATP-binding</keyword>
<evidence type="ECO:0000256" key="4">
    <source>
        <dbReference type="ARBA" id="ARBA00022519"/>
    </source>
</evidence>
<feature type="domain" description="SecA family profile" evidence="14">
    <location>
        <begin position="36"/>
        <end position="631"/>
    </location>
</feature>
<dbReference type="PRINTS" id="PR00906">
    <property type="entry name" value="SECA"/>
</dbReference>
<keyword evidence="8 11" id="KW-1278">Translocase</keyword>
<dbReference type="RefSeq" id="WP_167191191.1">
    <property type="nucleotide sequence ID" value="NZ_JAAONZ010000020.1"/>
</dbReference>
<evidence type="ECO:0000256" key="11">
    <source>
        <dbReference type="HAMAP-Rule" id="MF_01382"/>
    </source>
</evidence>
<dbReference type="FunFam" id="3.40.50.300:FF:000429">
    <property type="entry name" value="Preprotein translocase subunit SecA"/>
    <property type="match status" value="1"/>
</dbReference>
<dbReference type="AlphaFoldDB" id="A0A9E5T1S9"/>
<dbReference type="GO" id="GO:0017038">
    <property type="term" value="P:protein import"/>
    <property type="evidence" value="ECO:0007669"/>
    <property type="project" value="InterPro"/>
</dbReference>
<dbReference type="InterPro" id="IPR036670">
    <property type="entry name" value="SecA_X-link_sf"/>
</dbReference>
<dbReference type="HAMAP" id="MF_01382">
    <property type="entry name" value="SecA"/>
    <property type="match status" value="1"/>
</dbReference>
<dbReference type="InterPro" id="IPR044722">
    <property type="entry name" value="SecA_SF2_C"/>
</dbReference>
<dbReference type="Pfam" id="PF01043">
    <property type="entry name" value="SecA_PP_bind"/>
    <property type="match status" value="1"/>
</dbReference>
<evidence type="ECO:0000313" key="15">
    <source>
        <dbReference type="EMBL" id="NHO67800.1"/>
    </source>
</evidence>
<feature type="binding site" evidence="11">
    <location>
        <position position="548"/>
    </location>
    <ligand>
        <name>ATP</name>
        <dbReference type="ChEBI" id="CHEBI:30616"/>
    </ligand>
</feature>
<dbReference type="GO" id="GO:0043952">
    <property type="term" value="P:protein transport by the Sec complex"/>
    <property type="evidence" value="ECO:0007669"/>
    <property type="project" value="TreeGrafter"/>
</dbReference>
<evidence type="ECO:0000256" key="3">
    <source>
        <dbReference type="ARBA" id="ARBA00022490"/>
    </source>
</evidence>
<dbReference type="SUPFAM" id="SSF52540">
    <property type="entry name" value="P-loop containing nucleoside triphosphate hydrolases"/>
    <property type="match status" value="2"/>
</dbReference>
<dbReference type="SMART" id="SM00958">
    <property type="entry name" value="SecA_PP_bind"/>
    <property type="match status" value="1"/>
</dbReference>
<dbReference type="GO" id="GO:0065002">
    <property type="term" value="P:intracellular protein transmembrane transport"/>
    <property type="evidence" value="ECO:0007669"/>
    <property type="project" value="UniProtKB-UniRule"/>
</dbReference>
<comment type="subcellular location">
    <subcellularLocation>
        <location evidence="11">Cell membrane</location>
        <topology evidence="11">Peripheral membrane protein</topology>
        <orientation evidence="11">Cytoplasmic side</orientation>
    </subcellularLocation>
    <subcellularLocation>
        <location evidence="11">Cytoplasm</location>
    </subcellularLocation>
    <text evidence="11">Distribution is 50-50.</text>
</comment>
<gene>
    <name evidence="11" type="primary">secA</name>
    <name evidence="15" type="ORF">G8770_19825</name>
</gene>
<evidence type="ECO:0000256" key="1">
    <source>
        <dbReference type="ARBA" id="ARBA00022448"/>
    </source>
</evidence>
<dbReference type="InterPro" id="IPR011130">
    <property type="entry name" value="SecA_preprotein_X-link_dom"/>
</dbReference>
<keyword evidence="9 11" id="KW-0811">Translocation</keyword>
<sequence>MSDAPCVTEDRIRVPALITAFEKQWRKEGALELWLTRLEGLFLGWCRGRYLRDSFGLVSGSRSQQSAVASLSDHELRARTRTVGGQLRHAGLSDRESLTALLGLLSEVSVRSLGLKPHAVQLVGVRVLLDGHLAEMATGEGKTLVAGLAAAAAALCGMSVHVVTVNDYLAERDAAYVMPLMRFLRLSVGVVVQETSLEDRVRAYALPVCYCTNKELAFDYLRDASLNQRHKRLSRMAFSRFQAGQSATRRVQSLGFAIVDEADSILIDEARTPLILSAGVEANLDAEVIRQIMRYAQTLQEGHHYRINKLQSLIVLLEPGRQALHERFAAVSAGPLFLEVLREELLLQALSALYLYHVDQHYLIVDDKVSMIDEYTGRVMPDRVWSEGLHQMIEFKEGCPLSDPQRTMARMTYQRFFRRYQKLAGMTGTAAEVSGEFWNVYGLQVHSVPTHKPCARVVLKDKVFLTKALKWQYLVQRVQAIHETQAPVLIGVRSVSAIKEVAGQLTQAGLEFETLHAADDQREAEIIVSAGELGKITVATNMAGRGTDIALGQGVAAVGGLHVIMTARHDSGRIDRQLMGRCARQGNPGCFQTLQSLEDDLALVVRPSFFLTCAQSRLKKSKDTAAGWILAWGQKKLEQEHSRARERLLKNDHSESELLAFSGHPE</sequence>
<dbReference type="InterPro" id="IPR000185">
    <property type="entry name" value="SecA"/>
</dbReference>
<evidence type="ECO:0000256" key="2">
    <source>
        <dbReference type="ARBA" id="ARBA00022475"/>
    </source>
</evidence>
<dbReference type="Gene3D" id="3.40.50.300">
    <property type="entry name" value="P-loop containing nucleotide triphosphate hydrolases"/>
    <property type="match status" value="2"/>
</dbReference>
<feature type="domain" description="Helicase ATP-binding" evidence="12">
    <location>
        <begin position="123"/>
        <end position="298"/>
    </location>
</feature>
<evidence type="ECO:0000256" key="10">
    <source>
        <dbReference type="ARBA" id="ARBA00023136"/>
    </source>
</evidence>
<dbReference type="EMBL" id="JAAONZ010000020">
    <property type="protein sequence ID" value="NHO67800.1"/>
    <property type="molecule type" value="Genomic_DNA"/>
</dbReference>
<dbReference type="CDD" id="cd18803">
    <property type="entry name" value="SF2_C_secA"/>
    <property type="match status" value="1"/>
</dbReference>
<keyword evidence="5 11" id="KW-0547">Nucleotide-binding</keyword>
<comment type="catalytic activity">
    <reaction evidence="11">
        <text>ATP + H2O + cellular proteinSide 1 = ADP + phosphate + cellular proteinSide 2.</text>
        <dbReference type="EC" id="7.4.2.8"/>
    </reaction>
</comment>
<dbReference type="Pfam" id="PF07517">
    <property type="entry name" value="SecA_DEAD"/>
    <property type="match status" value="1"/>
</dbReference>
<comment type="caution">
    <text evidence="15">The sequence shown here is derived from an EMBL/GenBank/DDBJ whole genome shotgun (WGS) entry which is preliminary data.</text>
</comment>
<evidence type="ECO:0000256" key="5">
    <source>
        <dbReference type="ARBA" id="ARBA00022741"/>
    </source>
</evidence>
<feature type="binding site" evidence="11">
    <location>
        <begin position="139"/>
        <end position="143"/>
    </location>
    <ligand>
        <name>ATP</name>
        <dbReference type="ChEBI" id="CHEBI:30616"/>
    </ligand>
</feature>
<comment type="subunit">
    <text evidence="11">Monomer and homodimer. Part of the essential Sec protein translocation apparatus which comprises SecA, SecYEG and auxiliary proteins SecDF-YajC and YidC.</text>
</comment>
<dbReference type="PANTHER" id="PTHR30612">
    <property type="entry name" value="SECA INNER MEMBRANE COMPONENT OF SEC PROTEIN SECRETION SYSTEM"/>
    <property type="match status" value="1"/>
</dbReference>
<dbReference type="CDD" id="cd17928">
    <property type="entry name" value="DEXDc_SecA"/>
    <property type="match status" value="1"/>
</dbReference>
<evidence type="ECO:0000313" key="16">
    <source>
        <dbReference type="Proteomes" id="UP000787472"/>
    </source>
</evidence>
<keyword evidence="7 11" id="KW-0653">Protein transport</keyword>
<evidence type="ECO:0000259" key="13">
    <source>
        <dbReference type="PROSITE" id="PS51194"/>
    </source>
</evidence>
<dbReference type="InterPro" id="IPR014018">
    <property type="entry name" value="SecA_motor_DEAD"/>
</dbReference>
<dbReference type="InterPro" id="IPR020937">
    <property type="entry name" value="SecA_CS"/>
</dbReference>
<evidence type="ECO:0000256" key="6">
    <source>
        <dbReference type="ARBA" id="ARBA00022840"/>
    </source>
</evidence>
<evidence type="ECO:0000256" key="7">
    <source>
        <dbReference type="ARBA" id="ARBA00022927"/>
    </source>
</evidence>
<dbReference type="InterPro" id="IPR027417">
    <property type="entry name" value="P-loop_NTPase"/>
</dbReference>
<dbReference type="PANTHER" id="PTHR30612:SF0">
    <property type="entry name" value="CHLOROPLAST PROTEIN-TRANSPORTING ATPASE"/>
    <property type="match status" value="1"/>
</dbReference>
<dbReference type="GO" id="GO:0005829">
    <property type="term" value="C:cytosol"/>
    <property type="evidence" value="ECO:0007669"/>
    <property type="project" value="TreeGrafter"/>
</dbReference>
<keyword evidence="1 11" id="KW-0813">Transport</keyword>
<dbReference type="InterPro" id="IPR011115">
    <property type="entry name" value="SecA_DEAD"/>
</dbReference>
<dbReference type="PROSITE" id="PS51192">
    <property type="entry name" value="HELICASE_ATP_BIND_1"/>
    <property type="match status" value="1"/>
</dbReference>
<reference evidence="15" key="1">
    <citation type="submission" date="2020-03" db="EMBL/GenBank/DDBJ databases">
        <authorList>
            <person name="Guo F."/>
        </authorList>
    </citation>
    <scope>NUCLEOTIDE SEQUENCE</scope>
    <source>
        <strain evidence="15">JCM 30134</strain>
    </source>
</reference>
<organism evidence="15 16">
    <name type="scientific">Pseudomaricurvus hydrocarbonicus</name>
    <dbReference type="NCBI Taxonomy" id="1470433"/>
    <lineage>
        <taxon>Bacteria</taxon>
        <taxon>Pseudomonadati</taxon>
        <taxon>Pseudomonadota</taxon>
        <taxon>Gammaproteobacteria</taxon>
        <taxon>Cellvibrionales</taxon>
        <taxon>Cellvibrionaceae</taxon>
        <taxon>Pseudomaricurvus</taxon>
    </lineage>
</organism>
<keyword evidence="4" id="KW-0997">Cell inner membrane</keyword>
<dbReference type="InterPro" id="IPR001650">
    <property type="entry name" value="Helicase_C-like"/>
</dbReference>
<dbReference type="GO" id="GO:0005886">
    <property type="term" value="C:plasma membrane"/>
    <property type="evidence" value="ECO:0007669"/>
    <property type="project" value="UniProtKB-SubCell"/>
</dbReference>
<keyword evidence="16" id="KW-1185">Reference proteome</keyword>
<feature type="domain" description="Helicase C-terminal" evidence="13">
    <location>
        <begin position="473"/>
        <end position="633"/>
    </location>
</feature>
<dbReference type="PROSITE" id="PS51196">
    <property type="entry name" value="SECA_MOTOR_DEAD"/>
    <property type="match status" value="1"/>
</dbReference>